<accession>A8NNN0</accession>
<evidence type="ECO:0000256" key="2">
    <source>
        <dbReference type="SAM" id="Phobius"/>
    </source>
</evidence>
<keyword evidence="2" id="KW-0472">Membrane</keyword>
<evidence type="ECO:0000313" key="3">
    <source>
        <dbReference type="EMBL" id="EAU86642.2"/>
    </source>
</evidence>
<dbReference type="AlphaFoldDB" id="A8NNN0"/>
<sequence>MAEPARPADAAAAESGHNRPYPKVVLPMNVTHGVTEGSKYVSIFMTFVGWGLAVATIGVTAYGFAEYKRIKNELRNLAPPPATIEVEAHNILASGIIILVFACLICIFLLSTFIWLIFNRAGRRARGFFTSGASLFIPAFVVFICSWLYFADLAAYTRFLASSRATVEIVVDGMAREADEELIDMLYVTLGISPYYNKWGFLRNIAIVGWIFWFFSLLTSIVLFMAASDGAEENDVLLDANPPEQDGAMRPATYGAPAPGAATATSAAVTEKPAESTAAVGQPAPAETSETAPALPSVPVDSSPLAAAPPGLEAAHSTGSHYPPESTTDETPAARQ</sequence>
<dbReference type="VEuPathDB" id="FungiDB:CC1G_07300"/>
<evidence type="ECO:0000313" key="4">
    <source>
        <dbReference type="Proteomes" id="UP000001861"/>
    </source>
</evidence>
<dbReference type="EMBL" id="AACS02000012">
    <property type="protein sequence ID" value="EAU86642.2"/>
    <property type="molecule type" value="Genomic_DNA"/>
</dbReference>
<feature type="transmembrane region" description="Helical" evidence="2">
    <location>
        <begin position="128"/>
        <end position="150"/>
    </location>
</feature>
<reference evidence="3 4" key="1">
    <citation type="journal article" date="2010" name="Proc. Natl. Acad. Sci. U.S.A.">
        <title>Insights into evolution of multicellular fungi from the assembled chromosomes of the mushroom Coprinopsis cinerea (Coprinus cinereus).</title>
        <authorList>
            <person name="Stajich J.E."/>
            <person name="Wilke S.K."/>
            <person name="Ahren D."/>
            <person name="Au C.H."/>
            <person name="Birren B.W."/>
            <person name="Borodovsky M."/>
            <person name="Burns C."/>
            <person name="Canback B."/>
            <person name="Casselton L.A."/>
            <person name="Cheng C.K."/>
            <person name="Deng J."/>
            <person name="Dietrich F.S."/>
            <person name="Fargo D.C."/>
            <person name="Farman M.L."/>
            <person name="Gathman A.C."/>
            <person name="Goldberg J."/>
            <person name="Guigo R."/>
            <person name="Hoegger P.J."/>
            <person name="Hooker J.B."/>
            <person name="Huggins A."/>
            <person name="James T.Y."/>
            <person name="Kamada T."/>
            <person name="Kilaru S."/>
            <person name="Kodira C."/>
            <person name="Kues U."/>
            <person name="Kupfer D."/>
            <person name="Kwan H.S."/>
            <person name="Lomsadze A."/>
            <person name="Li W."/>
            <person name="Lilly W.W."/>
            <person name="Ma L.J."/>
            <person name="Mackey A.J."/>
            <person name="Manning G."/>
            <person name="Martin F."/>
            <person name="Muraguchi H."/>
            <person name="Natvig D.O."/>
            <person name="Palmerini H."/>
            <person name="Ramesh M.A."/>
            <person name="Rehmeyer C.J."/>
            <person name="Roe B.A."/>
            <person name="Shenoy N."/>
            <person name="Stanke M."/>
            <person name="Ter-Hovhannisyan V."/>
            <person name="Tunlid A."/>
            <person name="Velagapudi R."/>
            <person name="Vision T.J."/>
            <person name="Zeng Q."/>
            <person name="Zolan M.E."/>
            <person name="Pukkila P.J."/>
        </authorList>
    </citation>
    <scope>NUCLEOTIDE SEQUENCE [LARGE SCALE GENOMIC DNA]</scope>
    <source>
        <strain evidence="4">Okayama-7 / 130 / ATCC MYA-4618 / FGSC 9003</strain>
    </source>
</reference>
<dbReference type="GeneID" id="6011685"/>
<protein>
    <submittedName>
        <fullName evidence="3">Uncharacterized protein</fullName>
    </submittedName>
</protein>
<dbReference type="HOGENOM" id="CLU_826422_0_0_1"/>
<dbReference type="RefSeq" id="XP_001835158.2">
    <property type="nucleotide sequence ID" value="XM_001835106.2"/>
</dbReference>
<keyword evidence="2" id="KW-0812">Transmembrane</keyword>
<dbReference type="STRING" id="240176.A8NNN0"/>
<feature type="transmembrane region" description="Helical" evidence="2">
    <location>
        <begin position="205"/>
        <end position="227"/>
    </location>
</feature>
<feature type="transmembrane region" description="Helical" evidence="2">
    <location>
        <begin position="40"/>
        <end position="65"/>
    </location>
</feature>
<dbReference type="KEGG" id="cci:CC1G_07300"/>
<feature type="compositionally biased region" description="Low complexity" evidence="1">
    <location>
        <begin position="304"/>
        <end position="315"/>
    </location>
</feature>
<evidence type="ECO:0000256" key="1">
    <source>
        <dbReference type="SAM" id="MobiDB-lite"/>
    </source>
</evidence>
<keyword evidence="2" id="KW-1133">Transmembrane helix</keyword>
<dbReference type="OrthoDB" id="2560085at2759"/>
<organism evidence="3 4">
    <name type="scientific">Coprinopsis cinerea (strain Okayama-7 / 130 / ATCC MYA-4618 / FGSC 9003)</name>
    <name type="common">Inky cap fungus</name>
    <name type="synonym">Hormographiella aspergillata</name>
    <dbReference type="NCBI Taxonomy" id="240176"/>
    <lineage>
        <taxon>Eukaryota</taxon>
        <taxon>Fungi</taxon>
        <taxon>Dikarya</taxon>
        <taxon>Basidiomycota</taxon>
        <taxon>Agaricomycotina</taxon>
        <taxon>Agaricomycetes</taxon>
        <taxon>Agaricomycetidae</taxon>
        <taxon>Agaricales</taxon>
        <taxon>Agaricineae</taxon>
        <taxon>Psathyrellaceae</taxon>
        <taxon>Coprinopsis</taxon>
    </lineage>
</organism>
<name>A8NNN0_COPC7</name>
<feature type="transmembrane region" description="Helical" evidence="2">
    <location>
        <begin position="91"/>
        <end position="116"/>
    </location>
</feature>
<comment type="caution">
    <text evidence="3">The sequence shown here is derived from an EMBL/GenBank/DDBJ whole genome shotgun (WGS) entry which is preliminary data.</text>
</comment>
<feature type="region of interest" description="Disordered" evidence="1">
    <location>
        <begin position="236"/>
        <end position="336"/>
    </location>
</feature>
<feature type="compositionally biased region" description="Low complexity" evidence="1">
    <location>
        <begin position="283"/>
        <end position="295"/>
    </location>
</feature>
<keyword evidence="4" id="KW-1185">Reference proteome</keyword>
<dbReference type="Proteomes" id="UP000001861">
    <property type="component" value="Unassembled WGS sequence"/>
</dbReference>
<dbReference type="InParanoid" id="A8NNN0"/>
<proteinExistence type="predicted"/>
<feature type="compositionally biased region" description="Low complexity" evidence="1">
    <location>
        <begin position="251"/>
        <end position="268"/>
    </location>
</feature>
<feature type="compositionally biased region" description="Polar residues" evidence="1">
    <location>
        <begin position="317"/>
        <end position="330"/>
    </location>
</feature>
<gene>
    <name evidence="3" type="ORF">CC1G_07300</name>
</gene>